<evidence type="ECO:0000256" key="4">
    <source>
        <dbReference type="ARBA" id="ARBA00022801"/>
    </source>
</evidence>
<organism evidence="8 9">
    <name type="scientific">Veillonella rodentium</name>
    <dbReference type="NCBI Taxonomy" id="248315"/>
    <lineage>
        <taxon>Bacteria</taxon>
        <taxon>Bacillati</taxon>
        <taxon>Bacillota</taxon>
        <taxon>Negativicutes</taxon>
        <taxon>Veillonellales</taxon>
        <taxon>Veillonellaceae</taxon>
        <taxon>Veillonella</taxon>
    </lineage>
</organism>
<dbReference type="Gene3D" id="3.50.30.60">
    <property type="entry name" value="LD-carboxypeptidase A C-terminal domain-like"/>
    <property type="match status" value="1"/>
</dbReference>
<dbReference type="KEGG" id="vrm:44547418_00509"/>
<evidence type="ECO:0000256" key="2">
    <source>
        <dbReference type="ARBA" id="ARBA00022645"/>
    </source>
</evidence>
<keyword evidence="2 8" id="KW-0121">Carboxypeptidase</keyword>
<dbReference type="PANTHER" id="PTHR30237">
    <property type="entry name" value="MURAMOYLTETRAPEPTIDE CARBOXYPEPTIDASE"/>
    <property type="match status" value="1"/>
</dbReference>
<accession>A0A239YNH1</accession>
<sequence length="312" mass="35017">MEWKYPKRLAPGMTIGCIAPASSSDESLEMIQQICRAKGYDIIFGESCRSKGLYGGSAEKQAEEFQWMMTDGPCDAVLALRGGYGTMRYLDKIDYDAVREYKKPFIGYSDCTALHMAINRYSRLVTYHGPMGVDFKPERHDDIDALFSAVEGKLQVIEPLPEPPRGAIGTELGDGILRGGNMTMLSMLCGTPYFFEDDSVEDTILFIEDIGEAPYKLDRMLQQWRLSGLLNRIKGLMVGTFTDCDGDEGEREYDIGYEALRYMEENRKSSLPDPFVCYVPTGHGTPHQTLPLGAHVHFRYISNTIVLSPYTS</sequence>
<dbReference type="Gene3D" id="3.40.50.10740">
    <property type="entry name" value="Class I glutamine amidotransferase-like"/>
    <property type="match status" value="1"/>
</dbReference>
<comment type="similarity">
    <text evidence="1">Belongs to the peptidase S66 family.</text>
</comment>
<evidence type="ECO:0000256" key="3">
    <source>
        <dbReference type="ARBA" id="ARBA00022670"/>
    </source>
</evidence>
<dbReference type="GO" id="GO:0106415">
    <property type="term" value="F:muramoyltetrapeptide carboxypeptidase activity"/>
    <property type="evidence" value="ECO:0007669"/>
    <property type="project" value="UniProtKB-EC"/>
</dbReference>
<dbReference type="GO" id="GO:0006508">
    <property type="term" value="P:proteolysis"/>
    <property type="evidence" value="ECO:0007669"/>
    <property type="project" value="UniProtKB-KW"/>
</dbReference>
<reference evidence="8 9" key="1">
    <citation type="submission" date="2017-06" db="EMBL/GenBank/DDBJ databases">
        <authorList>
            <consortium name="Pathogen Informatics"/>
        </authorList>
    </citation>
    <scope>NUCLEOTIDE SEQUENCE [LARGE SCALE GENOMIC DNA]</scope>
    <source>
        <strain evidence="8 9">NCTC12018</strain>
    </source>
</reference>
<dbReference type="AlphaFoldDB" id="A0A239YNH1"/>
<evidence type="ECO:0000259" key="6">
    <source>
        <dbReference type="Pfam" id="PF02016"/>
    </source>
</evidence>
<dbReference type="PIRSF" id="PIRSF028757">
    <property type="entry name" value="LD-carboxypeptidase"/>
    <property type="match status" value="1"/>
</dbReference>
<evidence type="ECO:0000313" key="9">
    <source>
        <dbReference type="Proteomes" id="UP000214973"/>
    </source>
</evidence>
<dbReference type="SUPFAM" id="SSF141986">
    <property type="entry name" value="LD-carboxypeptidase A C-terminal domain-like"/>
    <property type="match status" value="1"/>
</dbReference>
<evidence type="ECO:0000313" key="8">
    <source>
        <dbReference type="EMBL" id="SNV59788.1"/>
    </source>
</evidence>
<protein>
    <submittedName>
        <fullName evidence="8">Murein tetrapeptide carboxypeptidase</fullName>
        <ecNumber evidence="8">3.4.17.13</ecNumber>
    </submittedName>
</protein>
<dbReference type="InterPro" id="IPR027478">
    <property type="entry name" value="LdcA_N"/>
</dbReference>
<dbReference type="Pfam" id="PF02016">
    <property type="entry name" value="Peptidase_S66"/>
    <property type="match status" value="1"/>
</dbReference>
<dbReference type="CDD" id="cd07025">
    <property type="entry name" value="Peptidase_S66"/>
    <property type="match status" value="1"/>
</dbReference>
<dbReference type="InterPro" id="IPR027461">
    <property type="entry name" value="Carboxypeptidase_A_C_sf"/>
</dbReference>
<keyword evidence="5" id="KW-0720">Serine protease</keyword>
<dbReference type="Pfam" id="PF17676">
    <property type="entry name" value="Peptidase_S66C"/>
    <property type="match status" value="1"/>
</dbReference>
<dbReference type="PANTHER" id="PTHR30237:SF2">
    <property type="entry name" value="MUREIN TETRAPEPTIDE CARBOXYPEPTIDASE"/>
    <property type="match status" value="1"/>
</dbReference>
<dbReference type="InterPro" id="IPR040921">
    <property type="entry name" value="Peptidase_S66C"/>
</dbReference>
<evidence type="ECO:0000256" key="5">
    <source>
        <dbReference type="ARBA" id="ARBA00022825"/>
    </source>
</evidence>
<feature type="domain" description="LD-carboxypeptidase N-terminal" evidence="6">
    <location>
        <begin position="15"/>
        <end position="129"/>
    </location>
</feature>
<evidence type="ECO:0000256" key="1">
    <source>
        <dbReference type="ARBA" id="ARBA00010233"/>
    </source>
</evidence>
<dbReference type="InterPro" id="IPR029062">
    <property type="entry name" value="Class_I_gatase-like"/>
</dbReference>
<dbReference type="EC" id="3.4.17.13" evidence="8"/>
<name>A0A239YNH1_9FIRM</name>
<dbReference type="EMBL" id="LT906470">
    <property type="protein sequence ID" value="SNV59788.1"/>
    <property type="molecule type" value="Genomic_DNA"/>
</dbReference>
<keyword evidence="9" id="KW-1185">Reference proteome</keyword>
<dbReference type="InterPro" id="IPR003507">
    <property type="entry name" value="S66_fam"/>
</dbReference>
<keyword evidence="4 8" id="KW-0378">Hydrolase</keyword>
<gene>
    <name evidence="8" type="primary">ldcA</name>
    <name evidence="8" type="ORF">SAMEA44547418_00509</name>
</gene>
<dbReference type="GO" id="GO:0008236">
    <property type="term" value="F:serine-type peptidase activity"/>
    <property type="evidence" value="ECO:0007669"/>
    <property type="project" value="UniProtKB-KW"/>
</dbReference>
<dbReference type="RefSeq" id="WP_095065460.1">
    <property type="nucleotide sequence ID" value="NZ_LT906470.1"/>
</dbReference>
<dbReference type="InterPro" id="IPR040449">
    <property type="entry name" value="Peptidase_S66_N"/>
</dbReference>
<evidence type="ECO:0000259" key="7">
    <source>
        <dbReference type="Pfam" id="PF17676"/>
    </source>
</evidence>
<feature type="domain" description="LD-carboxypeptidase C-terminal" evidence="7">
    <location>
        <begin position="175"/>
        <end position="297"/>
    </location>
</feature>
<keyword evidence="3" id="KW-0645">Protease</keyword>
<dbReference type="Proteomes" id="UP000214973">
    <property type="component" value="Chromosome 1"/>
</dbReference>
<proteinExistence type="inferred from homology"/>
<dbReference type="SUPFAM" id="SSF52317">
    <property type="entry name" value="Class I glutamine amidotransferase-like"/>
    <property type="match status" value="1"/>
</dbReference>